<feature type="region of interest" description="Disordered" evidence="1">
    <location>
        <begin position="1623"/>
        <end position="1841"/>
    </location>
</feature>
<feature type="compositionally biased region" description="Gly residues" evidence="1">
    <location>
        <begin position="983"/>
        <end position="999"/>
    </location>
</feature>
<feature type="compositionally biased region" description="Polar residues" evidence="1">
    <location>
        <begin position="510"/>
        <end position="522"/>
    </location>
</feature>
<feature type="region of interest" description="Disordered" evidence="1">
    <location>
        <begin position="195"/>
        <end position="246"/>
    </location>
</feature>
<feature type="compositionally biased region" description="Low complexity" evidence="1">
    <location>
        <begin position="701"/>
        <end position="720"/>
    </location>
</feature>
<dbReference type="OMA" id="PCIAKIR"/>
<feature type="compositionally biased region" description="Low complexity" evidence="1">
    <location>
        <begin position="454"/>
        <end position="468"/>
    </location>
</feature>
<feature type="compositionally biased region" description="Basic and acidic residues" evidence="1">
    <location>
        <begin position="266"/>
        <end position="277"/>
    </location>
</feature>
<feature type="region of interest" description="Disordered" evidence="1">
    <location>
        <begin position="266"/>
        <end position="814"/>
    </location>
</feature>
<dbReference type="GeneID" id="26909491"/>
<feature type="compositionally biased region" description="Low complexity" evidence="1">
    <location>
        <begin position="794"/>
        <end position="813"/>
    </location>
</feature>
<feature type="compositionally biased region" description="Low complexity" evidence="1">
    <location>
        <begin position="1780"/>
        <end position="1799"/>
    </location>
</feature>
<feature type="compositionally biased region" description="Low complexity" evidence="1">
    <location>
        <begin position="432"/>
        <end position="442"/>
    </location>
</feature>
<feature type="compositionally biased region" description="Low complexity" evidence="1">
    <location>
        <begin position="523"/>
        <end position="540"/>
    </location>
</feature>
<feature type="compositionally biased region" description="Low complexity" evidence="1">
    <location>
        <begin position="660"/>
        <end position="672"/>
    </location>
</feature>
<feature type="region of interest" description="Disordered" evidence="1">
    <location>
        <begin position="1102"/>
        <end position="1356"/>
    </location>
</feature>
<feature type="compositionally biased region" description="Low complexity" evidence="1">
    <location>
        <begin position="1519"/>
        <end position="1537"/>
    </location>
</feature>
<comment type="caution">
    <text evidence="2">The sequence shown here is derived from an EMBL/GenBank/DDBJ whole genome shotgun (WGS) entry which is preliminary data.</text>
</comment>
<feature type="compositionally biased region" description="Low complexity" evidence="1">
    <location>
        <begin position="1013"/>
        <end position="1024"/>
    </location>
</feature>
<evidence type="ECO:0000256" key="1">
    <source>
        <dbReference type="SAM" id="MobiDB-lite"/>
    </source>
</evidence>
<name>A0A0N0VD35_LEPPY</name>
<reference evidence="2 3" key="1">
    <citation type="submission" date="2015-07" db="EMBL/GenBank/DDBJ databases">
        <title>High-quality genome of monoxenous trypanosomatid Leptomonas pyrrhocoris.</title>
        <authorList>
            <person name="Flegontov P."/>
            <person name="Butenko A."/>
            <person name="Firsov S."/>
            <person name="Vlcek C."/>
            <person name="Logacheva M.D."/>
            <person name="Field M."/>
            <person name="Filatov D."/>
            <person name="Flegontova O."/>
            <person name="Gerasimov E."/>
            <person name="Jackson A.P."/>
            <person name="Kelly S."/>
            <person name="Opperdoes F."/>
            <person name="O'Reilly A."/>
            <person name="Votypka J."/>
            <person name="Yurchenko V."/>
            <person name="Lukes J."/>
        </authorList>
    </citation>
    <scope>NUCLEOTIDE SEQUENCE [LARGE SCALE GENOMIC DNA]</scope>
    <source>
        <strain evidence="2">H10</strain>
    </source>
</reference>
<feature type="compositionally biased region" description="Low complexity" evidence="1">
    <location>
        <begin position="887"/>
        <end position="911"/>
    </location>
</feature>
<protein>
    <submittedName>
        <fullName evidence="2">Uncharacterized protein</fullName>
    </submittedName>
</protein>
<feature type="compositionally biased region" description="Basic and acidic residues" evidence="1">
    <location>
        <begin position="778"/>
        <end position="793"/>
    </location>
</feature>
<sequence length="1887" mass="197042">MEFRDIKPPMPTLRLPEDYLYNPLCFEAHTSPQSKKTVVGTVEATSPVHNGHDTAHATLPSSTYLHRPLRFVPAAPHATPQRRRDRAGAERTTPESPMPSSTPQTPSQIPLPRSSAHSGNTSLIRRAHALAQEVAEWQRFEAAIEKGKGKGPHSELLSASATELNSSACRPTRATQLRAHHIYEQLEDREEAEHDIFHRPKGRPSSATSLRSPRRLSGATDTSTPQRRNATTPARTPRSTKAAELRQRHSTLLLEEMAEATRLRVEEEAKEGKERQRPASSHSSTPAPSPVSTGSAKARAVRNTGAVGVQSRNEERQRRRMASDGHDGRRAPTGTATPTRRRGSDASVSSKDKMKAAVSKYLDEQERSSEKFLAALSPIEKNSMKGDEEYDAPAALPAPKQRRRRGEVAQPLLSTKAHRDGDNQMESKMSVPRRQPAAAGAGPPSPEPRPPPASTVSPAAVAHVHVPPKNSSVTTAQPPPPPPPPQRSTRDAAAQTKQQFIYPVRKGAAATTQDAPLTQQTLTAGPEPTAAAVGGAADTTGPPPAATRDTKSPTPSPSPYSSIEFDVATPSRLHSSVLLSPSVVPADHEEEEKAHDGVHHATAAGSRPQTHRLPNDVARTPRPAGGSLSSVDAARRRSLLSLDRDQAESSPPREHGACVSPSPASNRSPSASPKKRTPAKAAVEAPAPVPPPALSTSSRQPAAPKTTSPPATAAPPTTESSADRLRAPAERRGQLQQSSAKDVATTQPARHALPPKREEESPADEMALSQSFPSVRSFHSDDEAMPDAAEHPAHGLPAAHSAPAAPSPSADAATTQAQLLRYYRSANSSSVGPVRHAAPLLLPAALPMRTLPGDDVGAITAESHPHTAVEEIVNTAQTDAEREESAHTATTTRSSSRATARSSVSTASTSSVEDEYNQRSGSEGPHPHLRHSDASVSSPPQDWREEVVDEHESGSLSAPAFSFLADATADFSLFRGSAAPFEAGGGAPTHEPFGGGGPRAWGLPVPPTNHTHAAAAWKARQRAASTGGSDAASFASSKPPAEQHPKRRRPSTTEALLPLYEPRMEGPVWKDALDTVRVPQLQESNRRSPPTPKVMACMATEEEKSGHLTASAIEDVTPSASKAERMTAAPLETTEPAREKTDKVVETATANTPAVAINSTPASSSSPSTERPLASGPKPFHTSRLPARSRAAPQNSPLSVNAHVASSEVPSAPPPPTRTALSPWTHQRPYTVGGAGQHACSPTLSTKEDGPSACPLSDTSPVGAPQLSTTSPTKRGKARAASTTPATDAAPTNQQEAPAAAAPTTPSPAGTPPPAPTPTNAAVPPPMTEFASPAVKATGEKPFNATEGASPAPDSGIQQLSKYALWKAKQKAQLQAAEAVASPSSSAAQIMEKTPTQSRPSGVARQVMGDLADVHLAASPPAHAPEASSALGSTTHTLLGSQSMGGTEMERTPMERSLPGLLSDASADEMGESEGARGPLSHAPTPLRLRSPPPNVASPALERFAAVRDTSGDATATVTDSSSRAFSRSDTSTRSFSNAAAEGHTTAAPVQTGTMPHTAEREIVEGAASPTFWMAQTAGHSSSESISMDSDAIAAAGAPAGVDEGGAMTTAFPWGGLVGDSPPPSTDVTVAHDAQWPGSSSENTAAFLPAPAAVERDLRGAVEEASESSGSPRRCQSEQASEMAVAMPESPGLFSNNSSSLASTPVFHSSSLYTSPARVDGSAASALTPWSADTKTPEAAGSDKREDAEEEESVRKDEEAVGEPSPLQEPAQQRAPMPPCVANAAAAAASPPCTPQATATDDDATPSPFRPATPLPSEDFRGGGAPSLTSDTNPWSGRSSPARVWEGAATVSAMPSVAEDDLEVFRGATASSVSVPLARMQYVHQDL</sequence>
<feature type="compositionally biased region" description="Basic and acidic residues" evidence="1">
    <location>
        <begin position="312"/>
        <end position="330"/>
    </location>
</feature>
<feature type="compositionally biased region" description="Low complexity" evidence="1">
    <location>
        <begin position="1377"/>
        <end position="1388"/>
    </location>
</feature>
<feature type="compositionally biased region" description="Polar residues" evidence="1">
    <location>
        <begin position="1693"/>
        <end position="1714"/>
    </location>
</feature>
<feature type="compositionally biased region" description="Low complexity" evidence="1">
    <location>
        <begin position="94"/>
        <end position="112"/>
    </location>
</feature>
<feature type="region of interest" description="Disordered" evidence="1">
    <location>
        <begin position="72"/>
        <end position="119"/>
    </location>
</feature>
<feature type="compositionally biased region" description="Low complexity" evidence="1">
    <location>
        <begin position="224"/>
        <end position="240"/>
    </location>
</feature>
<feature type="region of interest" description="Disordered" evidence="1">
    <location>
        <begin position="983"/>
        <end position="1059"/>
    </location>
</feature>
<feature type="compositionally biased region" description="Pro residues" evidence="1">
    <location>
        <begin position="477"/>
        <end position="486"/>
    </location>
</feature>
<gene>
    <name evidence="2" type="ORF">ABB37_09208</name>
</gene>
<feature type="compositionally biased region" description="Low complexity" evidence="1">
    <location>
        <begin position="1417"/>
        <end position="1430"/>
    </location>
</feature>
<dbReference type="EMBL" id="LGTL01000029">
    <property type="protein sequence ID" value="KPA74570.1"/>
    <property type="molecule type" value="Genomic_DNA"/>
</dbReference>
<evidence type="ECO:0000313" key="3">
    <source>
        <dbReference type="Proteomes" id="UP000037923"/>
    </source>
</evidence>
<feature type="compositionally biased region" description="Low complexity" evidence="1">
    <location>
        <begin position="1279"/>
        <end position="1304"/>
    </location>
</feature>
<dbReference type="EMBL" id="LGTL01000029">
    <property type="protein sequence ID" value="KPA74571.1"/>
    <property type="molecule type" value="Genomic_DNA"/>
</dbReference>
<keyword evidence="3" id="KW-1185">Reference proteome</keyword>
<feature type="compositionally biased region" description="Basic and acidic residues" evidence="1">
    <location>
        <begin position="1741"/>
        <end position="1759"/>
    </location>
</feature>
<dbReference type="OrthoDB" id="266368at2759"/>
<dbReference type="VEuPathDB" id="TriTrypDB:LpyrH10_29_1230"/>
<feature type="compositionally biased region" description="Pro residues" evidence="1">
    <location>
        <begin position="443"/>
        <end position="453"/>
    </location>
</feature>
<feature type="compositionally biased region" description="Basic and acidic residues" evidence="1">
    <location>
        <begin position="942"/>
        <end position="951"/>
    </location>
</feature>
<feature type="compositionally biased region" description="Basic and acidic residues" evidence="1">
    <location>
        <begin position="721"/>
        <end position="733"/>
    </location>
</feature>
<feature type="compositionally biased region" description="Basic and acidic residues" evidence="1">
    <location>
        <begin position="642"/>
        <end position="656"/>
    </location>
</feature>
<feature type="compositionally biased region" description="Low complexity" evidence="1">
    <location>
        <begin position="570"/>
        <end position="585"/>
    </location>
</feature>
<feature type="region of interest" description="Disordered" evidence="1">
    <location>
        <begin position="877"/>
        <end position="951"/>
    </location>
</feature>
<feature type="region of interest" description="Disordered" evidence="1">
    <location>
        <begin position="1377"/>
        <end position="1559"/>
    </location>
</feature>
<organism evidence="2 3">
    <name type="scientific">Leptomonas pyrrhocoris</name>
    <name type="common">Firebug parasite</name>
    <dbReference type="NCBI Taxonomy" id="157538"/>
    <lineage>
        <taxon>Eukaryota</taxon>
        <taxon>Discoba</taxon>
        <taxon>Euglenozoa</taxon>
        <taxon>Kinetoplastea</taxon>
        <taxon>Metakinetoplastina</taxon>
        <taxon>Trypanosomatida</taxon>
        <taxon>Trypanosomatidae</taxon>
        <taxon>Leishmaniinae</taxon>
        <taxon>Leptomonas</taxon>
    </lineage>
</organism>
<feature type="compositionally biased region" description="Basic and acidic residues" evidence="1">
    <location>
        <begin position="350"/>
        <end position="370"/>
    </location>
</feature>
<feature type="compositionally biased region" description="Low complexity" evidence="1">
    <location>
        <begin position="1159"/>
        <end position="1169"/>
    </location>
</feature>
<feature type="compositionally biased region" description="Polar residues" evidence="1">
    <location>
        <begin position="734"/>
        <end position="748"/>
    </location>
</feature>
<proteinExistence type="predicted"/>
<feature type="compositionally biased region" description="Polar residues" evidence="1">
    <location>
        <begin position="1827"/>
        <end position="1839"/>
    </location>
</feature>
<dbReference type="RefSeq" id="XP_015653009.1">
    <property type="nucleotide sequence ID" value="XM_015808556.1"/>
</dbReference>
<feature type="compositionally biased region" description="Low complexity" evidence="1">
    <location>
        <begin position="278"/>
        <end position="296"/>
    </location>
</feature>
<dbReference type="RefSeq" id="XP_015653010.1">
    <property type="nucleotide sequence ID" value="XM_015808557.1"/>
</dbReference>
<evidence type="ECO:0000313" key="2">
    <source>
        <dbReference type="EMBL" id="KPA74571.1"/>
    </source>
</evidence>
<feature type="compositionally biased region" description="Pro residues" evidence="1">
    <location>
        <begin position="1305"/>
        <end position="1327"/>
    </location>
</feature>
<accession>A0A0N0VD35</accession>
<feature type="compositionally biased region" description="Polar residues" evidence="1">
    <location>
        <begin position="1431"/>
        <end position="1445"/>
    </location>
</feature>
<feature type="compositionally biased region" description="Basic and acidic residues" evidence="1">
    <location>
        <begin position="1135"/>
        <end position="1145"/>
    </location>
</feature>
<dbReference type="Proteomes" id="UP000037923">
    <property type="component" value="Unassembled WGS sequence"/>
</dbReference>